<evidence type="ECO:0000256" key="2">
    <source>
        <dbReference type="ARBA" id="ARBA00023172"/>
    </source>
</evidence>
<dbReference type="InterPro" id="IPR036162">
    <property type="entry name" value="Resolvase-like_N_sf"/>
</dbReference>
<feature type="region of interest" description="Disordered" evidence="3">
    <location>
        <begin position="230"/>
        <end position="254"/>
    </location>
</feature>
<dbReference type="PROSITE" id="PS51736">
    <property type="entry name" value="RECOMBINASES_3"/>
    <property type="match status" value="1"/>
</dbReference>
<keyword evidence="2" id="KW-0233">DNA recombination</keyword>
<feature type="compositionally biased region" description="Low complexity" evidence="3">
    <location>
        <begin position="1"/>
        <end position="14"/>
    </location>
</feature>
<dbReference type="PROSITE" id="PS51737">
    <property type="entry name" value="RECOMBINASE_DNA_BIND"/>
    <property type="match status" value="1"/>
</dbReference>
<dbReference type="Pfam" id="PF07508">
    <property type="entry name" value="Recombinase"/>
    <property type="match status" value="1"/>
</dbReference>
<evidence type="ECO:0000256" key="1">
    <source>
        <dbReference type="ARBA" id="ARBA00023125"/>
    </source>
</evidence>
<dbReference type="SMART" id="SM00857">
    <property type="entry name" value="Resolvase"/>
    <property type="match status" value="1"/>
</dbReference>
<dbReference type="Gene3D" id="3.40.50.1390">
    <property type="entry name" value="Resolvase, N-terminal catalytic domain"/>
    <property type="match status" value="1"/>
</dbReference>
<evidence type="ECO:0000259" key="5">
    <source>
        <dbReference type="PROSITE" id="PS51737"/>
    </source>
</evidence>
<feature type="domain" description="Recombinase" evidence="5">
    <location>
        <begin position="184"/>
        <end position="313"/>
    </location>
</feature>
<dbReference type="Gene3D" id="3.90.1750.20">
    <property type="entry name" value="Putative Large Serine Recombinase, Chain B, Domain 2"/>
    <property type="match status" value="1"/>
</dbReference>
<protein>
    <submittedName>
        <fullName evidence="6">Recombinase family protein</fullName>
    </submittedName>
</protein>
<feature type="domain" description="Resolvase/invertase-type recombinase catalytic" evidence="4">
    <location>
        <begin position="31"/>
        <end position="176"/>
    </location>
</feature>
<organism evidence="6 7">
    <name type="scientific">Streptomyces roseolus</name>
    <dbReference type="NCBI Taxonomy" id="67358"/>
    <lineage>
        <taxon>Bacteria</taxon>
        <taxon>Bacillati</taxon>
        <taxon>Actinomycetota</taxon>
        <taxon>Actinomycetes</taxon>
        <taxon>Kitasatosporales</taxon>
        <taxon>Streptomycetaceae</taxon>
        <taxon>Streptomyces</taxon>
    </lineage>
</organism>
<sequence length="546" mass="60266">MTDSTPATATARALPRARRPKGVSADAPGMRAALYVRLSRETENSTSPERQRAACEALCAARGWQVVVVEEDIDVSGYSRGLDRPGLQRILARLAEFDVIVFFKIDRLARSTVDFAEIMKVTQAEGVALASASEPLDLTSSMGRAMAKVIAVFAELESDTIGMRVSSAHEHLRREGRYTGGRVPYGYRVVPNPDGAGKILEINPDEAKTIHEIVQRVLNQDSLLKIAVDLTESDKPSPGHSSRQTTGKRSDSKRWYPSTLRSLLGNPQLLGQVIEDGEPILMTDGLPLVNRPPILDVDTWQALQDELGRRANPGNRRREGTALLRGIVHCAVCRNRMYTYVAKGRVRYRCIGRLKARQAGTELTCYGVSIAGEGMEQHVTALFLEKFGAFPVVRMVEHVGEDFRPQIRQAREALEDLEKDRYDRGLFKGEEGAERYAAQYAKLEERLASLNEKQRTAKPAGVEAVPTGRTHAQLWKDADTAGKRDLLLNAGAYVEVGMSRKGGPRLDTSRLAVYFGEDGEIRRADADAKDVEAVVQRAAAQTLELF</sequence>
<dbReference type="CDD" id="cd00338">
    <property type="entry name" value="Ser_Recombinase"/>
    <property type="match status" value="1"/>
</dbReference>
<evidence type="ECO:0000256" key="3">
    <source>
        <dbReference type="SAM" id="MobiDB-lite"/>
    </source>
</evidence>
<evidence type="ECO:0000313" key="7">
    <source>
        <dbReference type="Proteomes" id="UP001278571"/>
    </source>
</evidence>
<accession>A0ABU4KD89</accession>
<reference evidence="6 7" key="1">
    <citation type="submission" date="2023-10" db="EMBL/GenBank/DDBJ databases">
        <authorList>
            <person name="Wang X.X."/>
        </authorList>
    </citation>
    <scope>NUCLEOTIDE SEQUENCE [LARGE SCALE GENOMIC DNA]</scope>
    <source>
        <strain evidence="6 7">NBRC 12816</strain>
    </source>
</reference>
<keyword evidence="1" id="KW-0238">DNA-binding</keyword>
<gene>
    <name evidence="6" type="ORF">R2363_26660</name>
</gene>
<comment type="caution">
    <text evidence="6">The sequence shown here is derived from an EMBL/GenBank/DDBJ whole genome shotgun (WGS) entry which is preliminary data.</text>
</comment>
<name>A0ABU4KD89_9ACTN</name>
<dbReference type="PANTHER" id="PTHR30461">
    <property type="entry name" value="DNA-INVERTASE FROM LAMBDOID PROPHAGE"/>
    <property type="match status" value="1"/>
</dbReference>
<dbReference type="Pfam" id="PF13408">
    <property type="entry name" value="Zn_ribbon_recom"/>
    <property type="match status" value="1"/>
</dbReference>
<proteinExistence type="predicted"/>
<dbReference type="InterPro" id="IPR025827">
    <property type="entry name" value="Zn_ribbon_recom_dom"/>
</dbReference>
<keyword evidence="7" id="KW-1185">Reference proteome</keyword>
<dbReference type="RefSeq" id="WP_319011933.1">
    <property type="nucleotide sequence ID" value="NZ_JAWJZF010000459.1"/>
</dbReference>
<dbReference type="Pfam" id="PF00239">
    <property type="entry name" value="Resolvase"/>
    <property type="match status" value="1"/>
</dbReference>
<dbReference type="InterPro" id="IPR038109">
    <property type="entry name" value="DNA_bind_recomb_sf"/>
</dbReference>
<dbReference type="InterPro" id="IPR011109">
    <property type="entry name" value="DNA_bind_recombinase_dom"/>
</dbReference>
<dbReference type="EMBL" id="JAWJZF010000459">
    <property type="protein sequence ID" value="MDX2295740.1"/>
    <property type="molecule type" value="Genomic_DNA"/>
</dbReference>
<evidence type="ECO:0000313" key="6">
    <source>
        <dbReference type="EMBL" id="MDX2295740.1"/>
    </source>
</evidence>
<evidence type="ECO:0000259" key="4">
    <source>
        <dbReference type="PROSITE" id="PS51736"/>
    </source>
</evidence>
<dbReference type="Proteomes" id="UP001278571">
    <property type="component" value="Unassembled WGS sequence"/>
</dbReference>
<dbReference type="PANTHER" id="PTHR30461:SF2">
    <property type="entry name" value="SERINE RECOMBINASE PINE-RELATED"/>
    <property type="match status" value="1"/>
</dbReference>
<dbReference type="InterPro" id="IPR050639">
    <property type="entry name" value="SSR_resolvase"/>
</dbReference>
<dbReference type="SUPFAM" id="SSF53041">
    <property type="entry name" value="Resolvase-like"/>
    <property type="match status" value="1"/>
</dbReference>
<feature type="region of interest" description="Disordered" evidence="3">
    <location>
        <begin position="1"/>
        <end position="25"/>
    </location>
</feature>
<dbReference type="InterPro" id="IPR006119">
    <property type="entry name" value="Resolv_N"/>
</dbReference>